<reference evidence="1" key="1">
    <citation type="submission" date="2020-03" db="EMBL/GenBank/DDBJ databases">
        <title>The deep terrestrial virosphere.</title>
        <authorList>
            <person name="Holmfeldt K."/>
            <person name="Nilsson E."/>
            <person name="Simone D."/>
            <person name="Lopez-Fernandez M."/>
            <person name="Wu X."/>
            <person name="de Brujin I."/>
            <person name="Lundin D."/>
            <person name="Andersson A."/>
            <person name="Bertilsson S."/>
            <person name="Dopson M."/>
        </authorList>
    </citation>
    <scope>NUCLEOTIDE SEQUENCE</scope>
    <source>
        <strain evidence="2">MM415A00370</strain>
        <strain evidence="1">MM415B00745</strain>
    </source>
</reference>
<protein>
    <submittedName>
        <fullName evidence="1">Putative capsid protein</fullName>
    </submittedName>
</protein>
<name>A0A6M3J1C5_9ZZZZ</name>
<evidence type="ECO:0000313" key="2">
    <source>
        <dbReference type="EMBL" id="QJA82800.1"/>
    </source>
</evidence>
<organism evidence="1">
    <name type="scientific">viral metagenome</name>
    <dbReference type="NCBI Taxonomy" id="1070528"/>
    <lineage>
        <taxon>unclassified sequences</taxon>
        <taxon>metagenomes</taxon>
        <taxon>organismal metagenomes</taxon>
    </lineage>
</organism>
<proteinExistence type="predicted"/>
<dbReference type="Pfam" id="PF17236">
    <property type="entry name" value="SU10_MCP"/>
    <property type="match status" value="1"/>
</dbReference>
<sequence length="439" mass="49605">MGWLGLKDVESIGDDAQRPYSWRGGLLMEYPNGDMPLTGLTALMTSREIVEDPQFYWWEKEFQDRSATVTAQHTLPSLLAASAYAGSGAAADILYLKMSSADVQHFRVRHQVAMRYTNDYRVEVRGKVISREDNGASSYIGVKLLEADDNSPDNSLVQCDNVIVIGNINPEFSEFPEGVKYHPSKVYNLTQIFIEPLGASRTALRTTYRTGDMYTEDKREAALYHGIDIEQALTWGIMTDGTGDNGHPERTTRGVVDFIKTYAPDNVDDYSLNADYMGKTWLEGGMDWLNEWLEIITRHGDEKLVICGGQVILGLNRLAMEYGTIQLTPTTTEFGMRVKAWESPFGTFYFKVHPLFRSQTTLNGMALFLEPKHFVYRYIDDTFYCTDPNYLKAKAANAKGGFAFKDGIQEGFITECGLEFHFAKRHGILYGFNQDNRVV</sequence>
<accession>A0A6M3J1C5</accession>
<gene>
    <name evidence="2" type="ORF">MM415A00370_0017</name>
    <name evidence="1" type="ORF">MM415B00745_0019</name>
</gene>
<dbReference type="EMBL" id="MT141477">
    <property type="protein sequence ID" value="QJA62652.1"/>
    <property type="molecule type" value="Genomic_DNA"/>
</dbReference>
<evidence type="ECO:0000313" key="1">
    <source>
        <dbReference type="EMBL" id="QJA62652.1"/>
    </source>
</evidence>
<dbReference type="EMBL" id="MT142496">
    <property type="protein sequence ID" value="QJA82800.1"/>
    <property type="molecule type" value="Genomic_DNA"/>
</dbReference>
<dbReference type="InterPro" id="IPR035198">
    <property type="entry name" value="SU10_MCP"/>
</dbReference>
<dbReference type="AlphaFoldDB" id="A0A6M3J1C5"/>